<gene>
    <name evidence="2" type="ORF">EWE75_11265</name>
</gene>
<reference evidence="2 3" key="1">
    <citation type="submission" date="2019-02" db="EMBL/GenBank/DDBJ databases">
        <authorList>
            <person name="Li Y."/>
        </authorList>
    </citation>
    <scope>NUCLEOTIDE SEQUENCE [LARGE SCALE GENOMIC DNA]</scope>
    <source>
        <strain evidence="2 3">3-7</strain>
    </source>
</reference>
<evidence type="ECO:0000313" key="3">
    <source>
        <dbReference type="Proteomes" id="UP000292085"/>
    </source>
</evidence>
<proteinExistence type="predicted"/>
<dbReference type="Gene3D" id="3.30.870.10">
    <property type="entry name" value="Endonuclease Chain A"/>
    <property type="match status" value="1"/>
</dbReference>
<dbReference type="Proteomes" id="UP000292085">
    <property type="component" value="Unassembled WGS sequence"/>
</dbReference>
<evidence type="ECO:0000313" key="2">
    <source>
        <dbReference type="EMBL" id="RZF64331.1"/>
    </source>
</evidence>
<accession>A0A4Q6XWJ6</accession>
<name>A0A4Q6XWJ6_9SPHN</name>
<evidence type="ECO:0008006" key="4">
    <source>
        <dbReference type="Google" id="ProtNLM"/>
    </source>
</evidence>
<comment type="caution">
    <text evidence="2">The sequence shown here is derived from an EMBL/GenBank/DDBJ whole genome shotgun (WGS) entry which is preliminary data.</text>
</comment>
<dbReference type="RefSeq" id="WP_130157454.1">
    <property type="nucleotide sequence ID" value="NZ_SGIS01000015.1"/>
</dbReference>
<evidence type="ECO:0000256" key="1">
    <source>
        <dbReference type="SAM" id="MobiDB-lite"/>
    </source>
</evidence>
<dbReference type="AlphaFoldDB" id="A0A4Q6XWJ6"/>
<sequence length="778" mass="82850">MKLPERLGRSWGRGFHSAFATSFALEFAAFEEVMLPQLSTAGATNVLLIADGRMATMALSDGSALPEALGREYVLHSPPVADGVFHPKIVLQVGRAGGRCFVSSANVTGAGLGGNVEVAVEIECGVEPGAEREIVQAAWRYVEALVPADAGAAREAIVWARDRAPWLDGAGGGGGPHILEDGTAIAFLARPGVEGIGARFVRMIGGEAVERMLIASPYWDEGLEAVVDLERALEPGRTTILLDVERHEFPTDAPMPSHREIVDISGWQASRFKHAKVVVAVTEEHDHVLSGSANCTVAALGREGFAGTNAEACVYRRLPRGTATAALGMDGWLEADPIALSDLPDPVETTPIPLDEMHLGGAGAFEAEGGRFNWRRPPGRWGDGAVTLTNASGEVIAEVEVGAFAVEGDRLTTWVGEPPLEDAAFARVRSDAGESLRGYVVHRSVLRARRREFVGGSVSKALAAFDDAGEMQLKMLQAFDELARADVEDEVSGDGPARGGPRAKPVESTAAPKVGFMTYEEFMAARPAREGRGGRSDSTVAGTHFDSVRALLNRLSGVEQKEAGGGVPRDDGSWMDLGDESGELGDAVEEAEAEEAVAPRVRPAPDMSAYDRAVRTFVEGLAAEGRAIGSRDVLRLRLWIALVLWEARCAAAPNGMPAAADDKGWPRLIVRIVSGFFVGRSSPVGRLVVSSEYDDMPVDFYECWSTILWALDAIVASVPDQPRTREFRRRIPALRARVVAALGLTPEELQGEPMSTQRLGLDVEFGTRLGLSSGAGAA</sequence>
<organism evidence="2 3">
    <name type="scientific">Sphingomonas populi</name>
    <dbReference type="NCBI Taxonomy" id="2484750"/>
    <lineage>
        <taxon>Bacteria</taxon>
        <taxon>Pseudomonadati</taxon>
        <taxon>Pseudomonadota</taxon>
        <taxon>Alphaproteobacteria</taxon>
        <taxon>Sphingomonadales</taxon>
        <taxon>Sphingomonadaceae</taxon>
        <taxon>Sphingomonas</taxon>
    </lineage>
</organism>
<dbReference type="EMBL" id="SGIS01000015">
    <property type="protein sequence ID" value="RZF64331.1"/>
    <property type="molecule type" value="Genomic_DNA"/>
</dbReference>
<dbReference type="OrthoDB" id="7784537at2"/>
<protein>
    <recommendedName>
        <fullName evidence="4">PLD phosphodiesterase domain-containing protein</fullName>
    </recommendedName>
</protein>
<keyword evidence="3" id="KW-1185">Reference proteome</keyword>
<feature type="region of interest" description="Disordered" evidence="1">
    <location>
        <begin position="487"/>
        <end position="508"/>
    </location>
</feature>